<evidence type="ECO:0000256" key="5">
    <source>
        <dbReference type="ARBA" id="ARBA00022833"/>
    </source>
</evidence>
<dbReference type="Proteomes" id="UP001286313">
    <property type="component" value="Unassembled WGS sequence"/>
</dbReference>
<dbReference type="GO" id="GO:0005634">
    <property type="term" value="C:nucleus"/>
    <property type="evidence" value="ECO:0007669"/>
    <property type="project" value="UniProtKB-SubCell"/>
</dbReference>
<evidence type="ECO:0000256" key="3">
    <source>
        <dbReference type="ARBA" id="ARBA00022737"/>
    </source>
</evidence>
<dbReference type="GO" id="GO:0008270">
    <property type="term" value="F:zinc ion binding"/>
    <property type="evidence" value="ECO:0007669"/>
    <property type="project" value="UniProtKB-KW"/>
</dbReference>
<evidence type="ECO:0000256" key="9">
    <source>
        <dbReference type="PROSITE-ProRule" id="PRU00042"/>
    </source>
</evidence>
<sequence length="165" mass="18481">MVVVMVVRWNVLVVLVLLVYSYWWSGGVGVHDRRPLVTACLIQVYPLQASHSWRPYGEVEGGDGRRAGPGNLWVRPTVGQVVSPSQQNNFLRPHMCHYCGHSFVRPSQLATHIRVHTGEKPFRCDMCSYSAAQKGNMRRHILLVHGRVVAGENTSTSQPPSDELP</sequence>
<evidence type="ECO:0000256" key="8">
    <source>
        <dbReference type="ARBA" id="ARBA00023242"/>
    </source>
</evidence>
<feature type="transmembrane region" description="Helical" evidence="10">
    <location>
        <begin position="6"/>
        <end position="24"/>
    </location>
</feature>
<keyword evidence="2" id="KW-0479">Metal-binding</keyword>
<keyword evidence="5" id="KW-0862">Zinc</keyword>
<keyword evidence="6" id="KW-0805">Transcription regulation</keyword>
<evidence type="ECO:0000313" key="13">
    <source>
        <dbReference type="Proteomes" id="UP001286313"/>
    </source>
</evidence>
<evidence type="ECO:0000256" key="4">
    <source>
        <dbReference type="ARBA" id="ARBA00022771"/>
    </source>
</evidence>
<keyword evidence="4 9" id="KW-0863">Zinc-finger</keyword>
<keyword evidence="8" id="KW-0539">Nucleus</keyword>
<dbReference type="GO" id="GO:0006357">
    <property type="term" value="P:regulation of transcription by RNA polymerase II"/>
    <property type="evidence" value="ECO:0007669"/>
    <property type="project" value="TreeGrafter"/>
</dbReference>
<keyword evidence="13" id="KW-1185">Reference proteome</keyword>
<protein>
    <recommendedName>
        <fullName evidence="11">C2H2-type domain-containing protein</fullName>
    </recommendedName>
</protein>
<dbReference type="PANTHER" id="PTHR45993">
    <property type="entry name" value="B-CELL LYMPHOMA/LEUKEMIA 11"/>
    <property type="match status" value="1"/>
</dbReference>
<dbReference type="InterPro" id="IPR051497">
    <property type="entry name" value="Dev/Hematopoietic_TF"/>
</dbReference>
<evidence type="ECO:0000256" key="7">
    <source>
        <dbReference type="ARBA" id="ARBA00023163"/>
    </source>
</evidence>
<name>A0AAE1BQ91_PETCI</name>
<dbReference type="GO" id="GO:0000978">
    <property type="term" value="F:RNA polymerase II cis-regulatory region sequence-specific DNA binding"/>
    <property type="evidence" value="ECO:0007669"/>
    <property type="project" value="TreeGrafter"/>
</dbReference>
<reference evidence="12" key="1">
    <citation type="submission" date="2023-10" db="EMBL/GenBank/DDBJ databases">
        <title>Genome assemblies of two species of porcelain crab, Petrolisthes cinctipes and Petrolisthes manimaculis (Anomura: Porcellanidae).</title>
        <authorList>
            <person name="Angst P."/>
        </authorList>
    </citation>
    <scope>NUCLEOTIDE SEQUENCE</scope>
    <source>
        <strain evidence="12">PB745_01</strain>
        <tissue evidence="12">Gill</tissue>
    </source>
</reference>
<gene>
    <name evidence="12" type="ORF">Pcinc_038722</name>
</gene>
<evidence type="ECO:0000256" key="2">
    <source>
        <dbReference type="ARBA" id="ARBA00022723"/>
    </source>
</evidence>
<evidence type="ECO:0000313" key="12">
    <source>
        <dbReference type="EMBL" id="KAK3854813.1"/>
    </source>
</evidence>
<keyword evidence="10" id="KW-0472">Membrane</keyword>
<dbReference type="AlphaFoldDB" id="A0AAE1BQ91"/>
<feature type="domain" description="C2H2-type" evidence="11">
    <location>
        <begin position="94"/>
        <end position="121"/>
    </location>
</feature>
<dbReference type="FunFam" id="3.30.160.60:FF:000145">
    <property type="entry name" value="Zinc finger protein 574"/>
    <property type="match status" value="1"/>
</dbReference>
<keyword evidence="7" id="KW-0804">Transcription</keyword>
<dbReference type="Gene3D" id="3.30.160.60">
    <property type="entry name" value="Classic Zinc Finger"/>
    <property type="match status" value="2"/>
</dbReference>
<evidence type="ECO:0000256" key="1">
    <source>
        <dbReference type="ARBA" id="ARBA00004123"/>
    </source>
</evidence>
<evidence type="ECO:0000259" key="11">
    <source>
        <dbReference type="PROSITE" id="PS50157"/>
    </source>
</evidence>
<keyword evidence="3" id="KW-0677">Repeat</keyword>
<keyword evidence="10" id="KW-1133">Transmembrane helix</keyword>
<comment type="subcellular location">
    <subcellularLocation>
        <location evidence="1">Nucleus</location>
    </subcellularLocation>
</comment>
<dbReference type="PANTHER" id="PTHR45993:SF6">
    <property type="entry name" value="C2H2-TYPE DOMAIN-CONTAINING PROTEIN"/>
    <property type="match status" value="1"/>
</dbReference>
<organism evidence="12 13">
    <name type="scientific">Petrolisthes cinctipes</name>
    <name type="common">Flat porcelain crab</name>
    <dbReference type="NCBI Taxonomy" id="88211"/>
    <lineage>
        <taxon>Eukaryota</taxon>
        <taxon>Metazoa</taxon>
        <taxon>Ecdysozoa</taxon>
        <taxon>Arthropoda</taxon>
        <taxon>Crustacea</taxon>
        <taxon>Multicrustacea</taxon>
        <taxon>Malacostraca</taxon>
        <taxon>Eumalacostraca</taxon>
        <taxon>Eucarida</taxon>
        <taxon>Decapoda</taxon>
        <taxon>Pleocyemata</taxon>
        <taxon>Anomura</taxon>
        <taxon>Galatheoidea</taxon>
        <taxon>Porcellanidae</taxon>
        <taxon>Petrolisthes</taxon>
    </lineage>
</organism>
<dbReference type="SUPFAM" id="SSF57667">
    <property type="entry name" value="beta-beta-alpha zinc fingers"/>
    <property type="match status" value="1"/>
</dbReference>
<dbReference type="Pfam" id="PF00096">
    <property type="entry name" value="zf-C2H2"/>
    <property type="match status" value="1"/>
</dbReference>
<dbReference type="Pfam" id="PF13909">
    <property type="entry name" value="zf-H2C2_5"/>
    <property type="match status" value="1"/>
</dbReference>
<keyword evidence="10" id="KW-0812">Transmembrane</keyword>
<dbReference type="GO" id="GO:0003700">
    <property type="term" value="F:DNA-binding transcription factor activity"/>
    <property type="evidence" value="ECO:0007669"/>
    <property type="project" value="TreeGrafter"/>
</dbReference>
<proteinExistence type="predicted"/>
<comment type="caution">
    <text evidence="12">The sequence shown here is derived from an EMBL/GenBank/DDBJ whole genome shotgun (WGS) entry which is preliminary data.</text>
</comment>
<dbReference type="PROSITE" id="PS50157">
    <property type="entry name" value="ZINC_FINGER_C2H2_2"/>
    <property type="match status" value="1"/>
</dbReference>
<dbReference type="InterPro" id="IPR036236">
    <property type="entry name" value="Znf_C2H2_sf"/>
</dbReference>
<dbReference type="InterPro" id="IPR013087">
    <property type="entry name" value="Znf_C2H2_type"/>
</dbReference>
<dbReference type="EMBL" id="JAWQEG010006436">
    <property type="protein sequence ID" value="KAK3854813.1"/>
    <property type="molecule type" value="Genomic_DNA"/>
</dbReference>
<evidence type="ECO:0000256" key="6">
    <source>
        <dbReference type="ARBA" id="ARBA00023015"/>
    </source>
</evidence>
<accession>A0AAE1BQ91</accession>
<dbReference type="PROSITE" id="PS00028">
    <property type="entry name" value="ZINC_FINGER_C2H2_1"/>
    <property type="match status" value="1"/>
</dbReference>
<dbReference type="SMART" id="SM00355">
    <property type="entry name" value="ZnF_C2H2"/>
    <property type="match status" value="2"/>
</dbReference>
<dbReference type="FunFam" id="3.30.160.60:FF:002127">
    <property type="entry name" value="Uncharacterized protein"/>
    <property type="match status" value="1"/>
</dbReference>
<evidence type="ECO:0000256" key="10">
    <source>
        <dbReference type="SAM" id="Phobius"/>
    </source>
</evidence>